<dbReference type="GO" id="GO:0030246">
    <property type="term" value="F:carbohydrate binding"/>
    <property type="evidence" value="ECO:0007669"/>
    <property type="project" value="InterPro"/>
</dbReference>
<gene>
    <name evidence="1" type="ORF">BCR15_00660</name>
</gene>
<comment type="caution">
    <text evidence="1">The sequence shown here is derived from an EMBL/GenBank/DDBJ whole genome shotgun (WGS) entry which is preliminary data.</text>
</comment>
<dbReference type="GO" id="GO:0016853">
    <property type="term" value="F:isomerase activity"/>
    <property type="evidence" value="ECO:0007669"/>
    <property type="project" value="InterPro"/>
</dbReference>
<dbReference type="RefSeq" id="WP_068750642.1">
    <property type="nucleotide sequence ID" value="NZ_LR214441.1"/>
</dbReference>
<evidence type="ECO:0000313" key="1">
    <source>
        <dbReference type="EMBL" id="OCL36417.1"/>
    </source>
</evidence>
<accession>A0A1C0AQ39</accession>
<dbReference type="InterPro" id="IPR011013">
    <property type="entry name" value="Gal_mutarotase_sf_dom"/>
</dbReference>
<protein>
    <submittedName>
        <fullName evidence="1">Uncharacterized protein</fullName>
    </submittedName>
</protein>
<keyword evidence="2" id="KW-1185">Reference proteome</keyword>
<dbReference type="PANTHER" id="PTHR11122">
    <property type="entry name" value="APOSPORY-ASSOCIATED PROTEIN C-RELATED"/>
    <property type="match status" value="1"/>
</dbReference>
<dbReference type="InterPro" id="IPR008183">
    <property type="entry name" value="Aldose_1/G6P_1-epimerase"/>
</dbReference>
<name>A0A1C0AQ39_9ACTN</name>
<dbReference type="AlphaFoldDB" id="A0A1C0AQ39"/>
<reference evidence="2" key="1">
    <citation type="submission" date="2016-07" db="EMBL/GenBank/DDBJ databases">
        <authorList>
            <person name="Florea S."/>
            <person name="Webb J.S."/>
            <person name="Jaromczyk J."/>
            <person name="Schardl C.L."/>
        </authorList>
    </citation>
    <scope>NUCLEOTIDE SEQUENCE [LARGE SCALE GENOMIC DNA]</scope>
    <source>
        <strain evidence="2">IPBSL-7</strain>
    </source>
</reference>
<organism evidence="1 2">
    <name type="scientific">Tessaracoccus lapidicaptus</name>
    <dbReference type="NCBI Taxonomy" id="1427523"/>
    <lineage>
        <taxon>Bacteria</taxon>
        <taxon>Bacillati</taxon>
        <taxon>Actinomycetota</taxon>
        <taxon>Actinomycetes</taxon>
        <taxon>Propionibacteriales</taxon>
        <taxon>Propionibacteriaceae</taxon>
        <taxon>Tessaracoccus</taxon>
    </lineage>
</organism>
<dbReference type="Gene3D" id="2.70.98.10">
    <property type="match status" value="1"/>
</dbReference>
<dbReference type="PANTHER" id="PTHR11122:SF13">
    <property type="entry name" value="GLUCOSE-6-PHOSPHATE 1-EPIMERASE"/>
    <property type="match status" value="1"/>
</dbReference>
<evidence type="ECO:0000313" key="2">
    <source>
        <dbReference type="Proteomes" id="UP000093501"/>
    </source>
</evidence>
<dbReference type="Pfam" id="PF01263">
    <property type="entry name" value="Aldose_epim"/>
    <property type="match status" value="1"/>
</dbReference>
<dbReference type="Proteomes" id="UP000093501">
    <property type="component" value="Unassembled WGS sequence"/>
</dbReference>
<dbReference type="InterPro" id="IPR014718">
    <property type="entry name" value="GH-type_carb-bd"/>
</dbReference>
<sequence length="277" mass="29363">MEIHDLSGPWGRLRVAELGACVLGWRPAGHDEVLFTAREARLVPGSMWHSGIPVCAPWFGSGRGAFPVPFTHGLVSRVPWRTLEVTSDERGARVRLAVESPAFAHLPGAGHYPDDLGYRLDVTADARRLRLELTVDSPTRDTVVDIALHPYLRCEAPEATVTGLDGVRFVDYAQGAARGVEFAPVGVGRAVDRVYAAAPPTRLTDGARELRLSGAGARNVVVWNPGPGGAQVADGQWREFACVEYGCVQGGAVAIPAAGSHTLGLTVAVAPRPAAGR</sequence>
<dbReference type="SUPFAM" id="SSF74650">
    <property type="entry name" value="Galactose mutarotase-like"/>
    <property type="match status" value="1"/>
</dbReference>
<proteinExistence type="predicted"/>
<dbReference type="EMBL" id="MBQD01000011">
    <property type="protein sequence ID" value="OCL36417.1"/>
    <property type="molecule type" value="Genomic_DNA"/>
</dbReference>
<dbReference type="GO" id="GO:0005975">
    <property type="term" value="P:carbohydrate metabolic process"/>
    <property type="evidence" value="ECO:0007669"/>
    <property type="project" value="InterPro"/>
</dbReference>